<gene>
    <name evidence="2" type="ORF">MB14_13290</name>
</gene>
<keyword evidence="1" id="KW-0472">Membrane</keyword>
<protein>
    <recommendedName>
        <fullName evidence="4">Magnesium citrate secondary transporter</fullName>
    </recommendedName>
</protein>
<sequence>MKRLAVYSKRYWLFVGLFILHQILQYGFKLSVPIVDSYLDPLLAPIVLLGAWQFERKWLFGKKIALLLHPAEIIAMTIYVASVGEFLFPLLSAKFHFDPYDFFAYGLGGLLYQVLLNTPNNAQ</sequence>
<dbReference type="EMBL" id="LQZQ01000002">
    <property type="protein sequence ID" value="KYG81554.1"/>
    <property type="molecule type" value="Genomic_DNA"/>
</dbReference>
<proteinExistence type="predicted"/>
<evidence type="ECO:0000313" key="2">
    <source>
        <dbReference type="EMBL" id="KYG81554.1"/>
    </source>
</evidence>
<keyword evidence="1" id="KW-1133">Transmembrane helix</keyword>
<feature type="transmembrane region" description="Helical" evidence="1">
    <location>
        <begin position="102"/>
        <end position="118"/>
    </location>
</feature>
<comment type="caution">
    <text evidence="2">The sequence shown here is derived from an EMBL/GenBank/DDBJ whole genome shotgun (WGS) entry which is preliminary data.</text>
</comment>
<evidence type="ECO:0000313" key="3">
    <source>
        <dbReference type="Proteomes" id="UP000075583"/>
    </source>
</evidence>
<name>A0A150XS82_ROSEK</name>
<evidence type="ECO:0008006" key="4">
    <source>
        <dbReference type="Google" id="ProtNLM"/>
    </source>
</evidence>
<reference evidence="2" key="1">
    <citation type="submission" date="2016-01" db="EMBL/GenBank/DDBJ databases">
        <title>Genome sequencing of Roseivirga ehrenbergii KMM 6017.</title>
        <authorList>
            <person name="Selvaratnam C."/>
            <person name="Thevarajoo S."/>
            <person name="Goh K.M."/>
            <person name="Ee R."/>
            <person name="Chan K.-G."/>
            <person name="Chong C.S."/>
        </authorList>
    </citation>
    <scope>NUCLEOTIDE SEQUENCE [LARGE SCALE GENOMIC DNA]</scope>
    <source>
        <strain evidence="2">KMM 6017</strain>
    </source>
</reference>
<accession>A0A150XS82</accession>
<keyword evidence="1" id="KW-0812">Transmembrane</keyword>
<dbReference type="STRING" id="279360.MB14_13290"/>
<feature type="transmembrane region" description="Helical" evidence="1">
    <location>
        <begin position="64"/>
        <end position="82"/>
    </location>
</feature>
<dbReference type="AlphaFoldDB" id="A0A150XS82"/>
<keyword evidence="3" id="KW-1185">Reference proteome</keyword>
<organism evidence="2 3">
    <name type="scientific">Roseivirga ehrenbergii (strain DSM 102268 / JCM 13514 / KCTC 12282 / NCIMB 14502 / KMM 6017)</name>
    <dbReference type="NCBI Taxonomy" id="279360"/>
    <lineage>
        <taxon>Bacteria</taxon>
        <taxon>Pseudomonadati</taxon>
        <taxon>Bacteroidota</taxon>
        <taxon>Cytophagia</taxon>
        <taxon>Cytophagales</taxon>
        <taxon>Roseivirgaceae</taxon>
        <taxon>Roseivirga</taxon>
    </lineage>
</organism>
<dbReference type="Proteomes" id="UP000075583">
    <property type="component" value="Unassembled WGS sequence"/>
</dbReference>
<evidence type="ECO:0000256" key="1">
    <source>
        <dbReference type="SAM" id="Phobius"/>
    </source>
</evidence>